<proteinExistence type="inferred from homology"/>
<keyword evidence="5" id="KW-0238">DNA-binding</keyword>
<dbReference type="InterPro" id="IPR002481">
    <property type="entry name" value="FUR"/>
</dbReference>
<comment type="caution">
    <text evidence="7">The sequence shown here is derived from an EMBL/GenBank/DDBJ whole genome shotgun (WGS) entry which is preliminary data.</text>
</comment>
<organism evidence="7 8">
    <name type="scientific">Cupriavidus numazuensis</name>
    <dbReference type="NCBI Taxonomy" id="221992"/>
    <lineage>
        <taxon>Bacteria</taxon>
        <taxon>Pseudomonadati</taxon>
        <taxon>Pseudomonadota</taxon>
        <taxon>Betaproteobacteria</taxon>
        <taxon>Burkholderiales</taxon>
        <taxon>Burkholderiaceae</taxon>
        <taxon>Cupriavidus</taxon>
    </lineage>
</organism>
<dbReference type="InterPro" id="IPR043135">
    <property type="entry name" value="Fur_C"/>
</dbReference>
<evidence type="ECO:0000256" key="3">
    <source>
        <dbReference type="ARBA" id="ARBA00022833"/>
    </source>
</evidence>
<dbReference type="InterPro" id="IPR036390">
    <property type="entry name" value="WH_DNA-bd_sf"/>
</dbReference>
<keyword evidence="6" id="KW-0804">Transcription</keyword>
<sequence>MATRSDADGPLKDLLARSNLPQTEARLMVLRILHDNPDHHMSAERMCAALVRRDATAAISTFKTAIYDLNNAGVLSRVLVPLNANRAQTLYEIADKPRHRHLYCTVCKTIFEVCDAVMEQRIAHQFDLAGLKPSNFDLARAGKCLACNEARLTSR</sequence>
<dbReference type="SUPFAM" id="SSF46785">
    <property type="entry name" value="Winged helix' DNA-binding domain"/>
    <property type="match status" value="1"/>
</dbReference>
<dbReference type="EMBL" id="CAJPVI010000056">
    <property type="protein sequence ID" value="CAG2159265.1"/>
    <property type="molecule type" value="Genomic_DNA"/>
</dbReference>
<dbReference type="Gene3D" id="3.30.1490.190">
    <property type="match status" value="1"/>
</dbReference>
<dbReference type="Gene3D" id="1.10.10.10">
    <property type="entry name" value="Winged helix-like DNA-binding domain superfamily/Winged helix DNA-binding domain"/>
    <property type="match status" value="1"/>
</dbReference>
<keyword evidence="2" id="KW-0678">Repressor</keyword>
<protein>
    <submittedName>
        <fullName evidence="7">Ferric uptake regulation protein</fullName>
    </submittedName>
</protein>
<evidence type="ECO:0000313" key="7">
    <source>
        <dbReference type="EMBL" id="CAG2159265.1"/>
    </source>
</evidence>
<keyword evidence="4" id="KW-0805">Transcription regulation</keyword>
<evidence type="ECO:0000256" key="5">
    <source>
        <dbReference type="ARBA" id="ARBA00023125"/>
    </source>
</evidence>
<keyword evidence="3" id="KW-0862">Zinc</keyword>
<keyword evidence="8" id="KW-1185">Reference proteome</keyword>
<evidence type="ECO:0000256" key="6">
    <source>
        <dbReference type="ARBA" id="ARBA00023163"/>
    </source>
</evidence>
<dbReference type="Proteomes" id="UP000672657">
    <property type="component" value="Unassembled WGS sequence"/>
</dbReference>
<dbReference type="PANTHER" id="PTHR33202:SF7">
    <property type="entry name" value="FERRIC UPTAKE REGULATION PROTEIN"/>
    <property type="match status" value="1"/>
</dbReference>
<evidence type="ECO:0000313" key="8">
    <source>
        <dbReference type="Proteomes" id="UP000672657"/>
    </source>
</evidence>
<evidence type="ECO:0000256" key="4">
    <source>
        <dbReference type="ARBA" id="ARBA00023015"/>
    </source>
</evidence>
<dbReference type="InterPro" id="IPR036388">
    <property type="entry name" value="WH-like_DNA-bd_sf"/>
</dbReference>
<reference evidence="7 8" key="1">
    <citation type="submission" date="2021-03" db="EMBL/GenBank/DDBJ databases">
        <authorList>
            <person name="Peeters C."/>
        </authorList>
    </citation>
    <scope>NUCLEOTIDE SEQUENCE [LARGE SCALE GENOMIC DNA]</scope>
    <source>
        <strain evidence="7 8">LMG 26411</strain>
    </source>
</reference>
<accession>A0ABN7QBK5</accession>
<evidence type="ECO:0000256" key="2">
    <source>
        <dbReference type="ARBA" id="ARBA00022491"/>
    </source>
</evidence>
<evidence type="ECO:0000256" key="1">
    <source>
        <dbReference type="ARBA" id="ARBA00007957"/>
    </source>
</evidence>
<dbReference type="PANTHER" id="PTHR33202">
    <property type="entry name" value="ZINC UPTAKE REGULATION PROTEIN"/>
    <property type="match status" value="1"/>
</dbReference>
<name>A0ABN7QBK5_9BURK</name>
<dbReference type="Pfam" id="PF01475">
    <property type="entry name" value="FUR"/>
    <property type="match status" value="1"/>
</dbReference>
<gene>
    <name evidence="7" type="primary">fur_2</name>
    <name evidence="7" type="ORF">LMG26411_06567</name>
</gene>
<comment type="similarity">
    <text evidence="1">Belongs to the Fur family.</text>
</comment>